<evidence type="ECO:0000313" key="2">
    <source>
        <dbReference type="EMBL" id="KAK9834296.1"/>
    </source>
</evidence>
<sequence>MIAFPRGIFRAPPAARTSFFLFHGAAAKQGALGSRSGGFLLAAHHESVLAGHAERTRPCRCQAAPEASGGGSLFNLRAWGAGVVNGLKLGQAEAPRGTVEEQDEDEMESLPAALPAPGERSSWDEWEQYFLDVDDALERAEEAHVAMEAAVADEQYGEAARLRAELGKLESRDSVGGVLREYSAALGREDYGEAARLRDAGGLGLAGWWHARSEADPCGHLLRIAPDFGRLSGLMYTSRDLAVLKGWSNEAATAFPANAFLAAPDFAPEVEVTFEEAGVPCLEVFIAQGADGELRQQASVLRHAAGEPTKAGPSSSLAEALAEGVAAGGMRVRVDAAALGEEDVIHISLATERFSRPAPDATGPDASDVAASASGASSFSLGELVQDLNELVSSLGSSGSGVIEVHGEAVGDAEHQLAQVNDTQRAPDDEDDDDDDGRVELSGNDFMRAPAHILRPSRHSFVLSVPPAVEAGGAPRDPAAHQFLASDPSPNPDSPTIASDLSAMVAAGPAELLAALRRRAAALTGSKTRNPASIPSSDPKADEEASAPAAEAEAAAELVRADGAEADGAGEGKESAWVKVAGEVRRVHEARNPNRPLAMSDAKLAEVIRSAAASAILGMQRDTSVNFCLEGTVTYTRLRTDYPRTDPFSGLYLGAFGSVGAQALQLQRFTWE</sequence>
<evidence type="ECO:0000313" key="3">
    <source>
        <dbReference type="Proteomes" id="UP001445335"/>
    </source>
</evidence>
<organism evidence="2 3">
    <name type="scientific">Elliptochloris bilobata</name>
    <dbReference type="NCBI Taxonomy" id="381761"/>
    <lineage>
        <taxon>Eukaryota</taxon>
        <taxon>Viridiplantae</taxon>
        <taxon>Chlorophyta</taxon>
        <taxon>core chlorophytes</taxon>
        <taxon>Trebouxiophyceae</taxon>
        <taxon>Trebouxiophyceae incertae sedis</taxon>
        <taxon>Elliptochloris clade</taxon>
        <taxon>Elliptochloris</taxon>
    </lineage>
</organism>
<feature type="region of interest" description="Disordered" evidence="1">
    <location>
        <begin position="419"/>
        <end position="442"/>
    </location>
</feature>
<accession>A0AAW1RM91</accession>
<feature type="compositionally biased region" description="Acidic residues" evidence="1">
    <location>
        <begin position="428"/>
        <end position="437"/>
    </location>
</feature>
<gene>
    <name evidence="2" type="ORF">WJX81_004230</name>
</gene>
<protein>
    <recommendedName>
        <fullName evidence="4">UVR domain-containing protein</fullName>
    </recommendedName>
</protein>
<evidence type="ECO:0008006" key="4">
    <source>
        <dbReference type="Google" id="ProtNLM"/>
    </source>
</evidence>
<feature type="region of interest" description="Disordered" evidence="1">
    <location>
        <begin position="524"/>
        <end position="555"/>
    </location>
</feature>
<name>A0AAW1RM91_9CHLO</name>
<feature type="compositionally biased region" description="Low complexity" evidence="1">
    <location>
        <begin position="546"/>
        <end position="555"/>
    </location>
</feature>
<proteinExistence type="predicted"/>
<dbReference type="InterPro" id="IPR044680">
    <property type="entry name" value="EX1/2"/>
</dbReference>
<dbReference type="GO" id="GO:0010343">
    <property type="term" value="P:singlet oxygen-mediated programmed cell death"/>
    <property type="evidence" value="ECO:0007669"/>
    <property type="project" value="InterPro"/>
</dbReference>
<dbReference type="PANTHER" id="PTHR33917">
    <property type="entry name" value="PROTEIN EXECUTER 1, CHLOROPLASTIC"/>
    <property type="match status" value="1"/>
</dbReference>
<feature type="region of interest" description="Disordered" evidence="1">
    <location>
        <begin position="472"/>
        <end position="498"/>
    </location>
</feature>
<dbReference type="PANTHER" id="PTHR33917:SF3">
    <property type="entry name" value="PROTEIN EXECUTER 1, CHLOROPLASTIC"/>
    <property type="match status" value="1"/>
</dbReference>
<evidence type="ECO:0000256" key="1">
    <source>
        <dbReference type="SAM" id="MobiDB-lite"/>
    </source>
</evidence>
<dbReference type="Proteomes" id="UP001445335">
    <property type="component" value="Unassembled WGS sequence"/>
</dbReference>
<comment type="caution">
    <text evidence="2">The sequence shown here is derived from an EMBL/GenBank/DDBJ whole genome shotgun (WGS) entry which is preliminary data.</text>
</comment>
<feature type="compositionally biased region" description="Polar residues" evidence="1">
    <location>
        <begin position="525"/>
        <end position="536"/>
    </location>
</feature>
<dbReference type="AlphaFoldDB" id="A0AAW1RM91"/>
<feature type="non-terminal residue" evidence="2">
    <location>
        <position position="672"/>
    </location>
</feature>
<dbReference type="EMBL" id="JALJOU010000032">
    <property type="protein sequence ID" value="KAK9834296.1"/>
    <property type="molecule type" value="Genomic_DNA"/>
</dbReference>
<keyword evidence="3" id="KW-1185">Reference proteome</keyword>
<dbReference type="GO" id="GO:0042651">
    <property type="term" value="C:thylakoid membrane"/>
    <property type="evidence" value="ECO:0007669"/>
    <property type="project" value="TreeGrafter"/>
</dbReference>
<reference evidence="2 3" key="1">
    <citation type="journal article" date="2024" name="Nat. Commun.">
        <title>Phylogenomics reveals the evolutionary origins of lichenization in chlorophyte algae.</title>
        <authorList>
            <person name="Puginier C."/>
            <person name="Libourel C."/>
            <person name="Otte J."/>
            <person name="Skaloud P."/>
            <person name="Haon M."/>
            <person name="Grisel S."/>
            <person name="Petersen M."/>
            <person name="Berrin J.G."/>
            <person name="Delaux P.M."/>
            <person name="Dal Grande F."/>
            <person name="Keller J."/>
        </authorList>
    </citation>
    <scope>NUCLEOTIDE SEQUENCE [LARGE SCALE GENOMIC DNA]</scope>
    <source>
        <strain evidence="2 3">SAG 245.80</strain>
    </source>
</reference>